<dbReference type="SUPFAM" id="SSF55469">
    <property type="entry name" value="FMN-dependent nitroreductase-like"/>
    <property type="match status" value="1"/>
</dbReference>
<evidence type="ECO:0000256" key="2">
    <source>
        <dbReference type="ARBA" id="ARBA00022630"/>
    </source>
</evidence>
<sequence>MNEIIKALYSRKSVRVFTDQPVSQKEKELILNAALQAPSAGCQLLYTILDITDQAKKERLSFLCDHQTFIANAPVVLIFCADCRKWLSFYREAGLIPRDPGPGDLFLSIEDVLIAAQNTVTASQSLGLGSCYIGDIMENAEDVKALLNIPEYVYPACMLVLGYPTAQQQTRPKPDRFSLSHMVCENGYQDKTSEEIQDMFTGHTGAKNYQDWMSAFCTRKYESDFSREMNRSAKIYLKDFMDQSLKESN</sequence>
<keyword evidence="2" id="KW-0285">Flavoprotein</keyword>
<comment type="similarity">
    <text evidence="1">Belongs to the flavin oxidoreductase frp family.</text>
</comment>
<dbReference type="PANTHER" id="PTHR43425:SF2">
    <property type="entry name" value="OXYGEN-INSENSITIVE NADPH NITROREDUCTASE"/>
    <property type="match status" value="1"/>
</dbReference>
<gene>
    <name evidence="6" type="ORF">OCV61_02810</name>
</gene>
<evidence type="ECO:0000256" key="4">
    <source>
        <dbReference type="ARBA" id="ARBA00023002"/>
    </source>
</evidence>
<evidence type="ECO:0000313" key="6">
    <source>
        <dbReference type="EMBL" id="MCU6764337.1"/>
    </source>
</evidence>
<dbReference type="Gene3D" id="3.40.109.10">
    <property type="entry name" value="NADH Oxidase"/>
    <property type="match status" value="1"/>
</dbReference>
<evidence type="ECO:0000313" key="7">
    <source>
        <dbReference type="Proteomes" id="UP001652409"/>
    </source>
</evidence>
<keyword evidence="3" id="KW-0288">FMN</keyword>
<accession>A0ABT2TQG8</accession>
<dbReference type="Pfam" id="PF00881">
    <property type="entry name" value="Nitroreductase"/>
    <property type="match status" value="1"/>
</dbReference>
<reference evidence="6 7" key="1">
    <citation type="journal article" date="2021" name="ISME Commun">
        <title>Automated analysis of genomic sequences facilitates high-throughput and comprehensive description of bacteria.</title>
        <authorList>
            <person name="Hitch T.C.A."/>
        </authorList>
    </citation>
    <scope>NUCLEOTIDE SEQUENCE [LARGE SCALE GENOMIC DNA]</scope>
    <source>
        <strain evidence="6 7">Sanger_23</strain>
    </source>
</reference>
<evidence type="ECO:0000256" key="1">
    <source>
        <dbReference type="ARBA" id="ARBA00008366"/>
    </source>
</evidence>
<comment type="caution">
    <text evidence="6">The sequence shown here is derived from an EMBL/GenBank/DDBJ whole genome shotgun (WGS) entry which is preliminary data.</text>
</comment>
<dbReference type="Proteomes" id="UP001652409">
    <property type="component" value="Unassembled WGS sequence"/>
</dbReference>
<dbReference type="InterPro" id="IPR029479">
    <property type="entry name" value="Nitroreductase"/>
</dbReference>
<name>A0ABT2TQG8_9FIRM</name>
<dbReference type="InterPro" id="IPR016446">
    <property type="entry name" value="Flavin_OxRdtase_Frp"/>
</dbReference>
<dbReference type="InterPro" id="IPR000415">
    <property type="entry name" value="Nitroreductase-like"/>
</dbReference>
<dbReference type="RefSeq" id="WP_158420573.1">
    <property type="nucleotide sequence ID" value="NZ_JAOQJL010000004.1"/>
</dbReference>
<protein>
    <submittedName>
        <fullName evidence="6">Nitroreductase family protein</fullName>
    </submittedName>
</protein>
<keyword evidence="7" id="KW-1185">Reference proteome</keyword>
<feature type="domain" description="Nitroreductase" evidence="5">
    <location>
        <begin position="10"/>
        <end position="163"/>
    </location>
</feature>
<keyword evidence="4" id="KW-0560">Oxidoreductase</keyword>
<evidence type="ECO:0000259" key="5">
    <source>
        <dbReference type="Pfam" id="PF00881"/>
    </source>
</evidence>
<organism evidence="6 7">
    <name type="scientific">Blautia ammoniilytica</name>
    <dbReference type="NCBI Taxonomy" id="2981782"/>
    <lineage>
        <taxon>Bacteria</taxon>
        <taxon>Bacillati</taxon>
        <taxon>Bacillota</taxon>
        <taxon>Clostridia</taxon>
        <taxon>Lachnospirales</taxon>
        <taxon>Lachnospiraceae</taxon>
        <taxon>Blautia</taxon>
    </lineage>
</organism>
<dbReference type="PANTHER" id="PTHR43425">
    <property type="entry name" value="OXYGEN-INSENSITIVE NADPH NITROREDUCTASE"/>
    <property type="match status" value="1"/>
</dbReference>
<evidence type="ECO:0000256" key="3">
    <source>
        <dbReference type="ARBA" id="ARBA00022643"/>
    </source>
</evidence>
<proteinExistence type="inferred from homology"/>
<dbReference type="EMBL" id="JAOQJL010000004">
    <property type="protein sequence ID" value="MCU6764337.1"/>
    <property type="molecule type" value="Genomic_DNA"/>
</dbReference>